<feature type="compositionally biased region" description="Acidic residues" evidence="2">
    <location>
        <begin position="562"/>
        <end position="582"/>
    </location>
</feature>
<feature type="transmembrane region" description="Helical" evidence="3">
    <location>
        <begin position="736"/>
        <end position="759"/>
    </location>
</feature>
<keyword evidence="3" id="KW-0472">Membrane</keyword>
<dbReference type="Proteomes" id="UP000694044">
    <property type="component" value="Unassembled WGS sequence"/>
</dbReference>
<evidence type="ECO:0000313" key="4">
    <source>
        <dbReference type="EMBL" id="KAG7381304.1"/>
    </source>
</evidence>
<keyword evidence="3" id="KW-1133">Transmembrane helix</keyword>
<feature type="region of interest" description="Disordered" evidence="2">
    <location>
        <begin position="550"/>
        <end position="587"/>
    </location>
</feature>
<evidence type="ECO:0000256" key="2">
    <source>
        <dbReference type="SAM" id="MobiDB-lite"/>
    </source>
</evidence>
<feature type="compositionally biased region" description="Acidic residues" evidence="2">
    <location>
        <begin position="793"/>
        <end position="809"/>
    </location>
</feature>
<gene>
    <name evidence="4" type="primary">PIP5KL1_8</name>
    <name evidence="4" type="ORF">PHYPSEUDO_006231</name>
</gene>
<evidence type="ECO:0000313" key="5">
    <source>
        <dbReference type="Proteomes" id="UP000694044"/>
    </source>
</evidence>
<keyword evidence="5" id="KW-1185">Reference proteome</keyword>
<feature type="compositionally biased region" description="Basic and acidic residues" evidence="2">
    <location>
        <begin position="88"/>
        <end position="100"/>
    </location>
</feature>
<proteinExistence type="predicted"/>
<comment type="caution">
    <text evidence="4">The sequence shown here is derived from an EMBL/GenBank/DDBJ whole genome shotgun (WGS) entry which is preliminary data.</text>
</comment>
<protein>
    <submittedName>
        <fullName evidence="4">Phosphatidylinositol-4-phosphate 5-kinase-like protein 1</fullName>
    </submittedName>
</protein>
<sequence length="871" mass="97036">MATPRRDSGNRRPVRNALLKWQLQQDQKRIAETQRRLMRMAAPSPSSSLGMNSSFDRRPTARRPRPVRHHDPEEDALMTLIMEREKRDAATSNQHMERLPRGLKPSKLPHPSVLPPLRRPEGPKSSITKATLRPTGQTLNAAGDFYSPVRPRESALSSSSSEFRQNLAFSRIKAPTPKRLVGATAALPYDQMKTPDRWRTTAMRSNQEELNESELRRWEEEDARQADRLLEKAAREGDNEALWNDLFYGTKAARAKTNQLPEQPVVYSTSSFPEVFSRSRSTSHGSSCYEGGDDRPMSPQKIGIDDDGLLSRDLSTMCTTQPSTMQHSDAGSRAANSTAPTSTQTISEMMVSMAKSTEVEAVAGDLVAGDDPNSDGASGGGDKGQSSRGDGSADNSLFIQVGASDGVEIPRWSVIVVASCLLVGTSGFFMEELMALMGLFSRRTPLTLSRAEQKRMRDRVGNLQQELQGFQLSTSEIEVKSQTVLTELRQHMDRMRLDRENHQDMLANEMQELRRHILHVTHELVEKERKSIQTQLEDTVNIQVVNEKTTDDRSAMTGATVESDEEADETTVEASIEVESDASIDKNLHASMPARSTDTELQHNADDKQAHIVPNPEQTQQEIVAPIQPKDEVAVPSGQTSNQLYNVQVQAEQKHTREKEQELVIAPLLPEDIQNSPIESVPHVYIEELKVEYVQELAIAPAPVLNLSGGNKMDVSVAPVPKAKAKSKPARNASGMSWEGILLLVGIMFLAACVVVRVYNINRRKKWFAERRKRRNQRALLLAQQRARAMAEVQDDSDEWDGGETDGGVEEVSLMTPVRDNEDDQARPELKRQSTVIDADFDDSNHTEYASYSPDEAYRLAMAEVSTASSR</sequence>
<keyword evidence="1" id="KW-0175">Coiled coil</keyword>
<reference evidence="4" key="1">
    <citation type="submission" date="2021-02" db="EMBL/GenBank/DDBJ databases">
        <authorList>
            <person name="Palmer J.M."/>
        </authorList>
    </citation>
    <scope>NUCLEOTIDE SEQUENCE</scope>
    <source>
        <strain evidence="4">SCRP734</strain>
    </source>
</reference>
<accession>A0A8T1VPI5</accession>
<evidence type="ECO:0000256" key="3">
    <source>
        <dbReference type="SAM" id="Phobius"/>
    </source>
</evidence>
<keyword evidence="3" id="KW-0812">Transmembrane</keyword>
<organism evidence="4 5">
    <name type="scientific">Phytophthora pseudosyringae</name>
    <dbReference type="NCBI Taxonomy" id="221518"/>
    <lineage>
        <taxon>Eukaryota</taxon>
        <taxon>Sar</taxon>
        <taxon>Stramenopiles</taxon>
        <taxon>Oomycota</taxon>
        <taxon>Peronosporomycetes</taxon>
        <taxon>Peronosporales</taxon>
        <taxon>Peronosporaceae</taxon>
        <taxon>Phytophthora</taxon>
    </lineage>
</organism>
<feature type="coiled-coil region" evidence="1">
    <location>
        <begin position="485"/>
        <end position="530"/>
    </location>
</feature>
<dbReference type="AlphaFoldDB" id="A0A8T1VPI5"/>
<feature type="region of interest" description="Disordered" evidence="2">
    <location>
        <begin position="276"/>
        <end position="308"/>
    </location>
</feature>
<feature type="compositionally biased region" description="Low complexity" evidence="2">
    <location>
        <begin position="44"/>
        <end position="54"/>
    </location>
</feature>
<feature type="region of interest" description="Disordered" evidence="2">
    <location>
        <begin position="39"/>
        <end position="71"/>
    </location>
</feature>
<name>A0A8T1VPI5_9STRA</name>
<dbReference type="OrthoDB" id="128410at2759"/>
<feature type="compositionally biased region" description="Low complexity" evidence="2">
    <location>
        <begin position="278"/>
        <end position="287"/>
    </location>
</feature>
<evidence type="ECO:0000256" key="1">
    <source>
        <dbReference type="SAM" id="Coils"/>
    </source>
</evidence>
<feature type="region of interest" description="Disordered" evidence="2">
    <location>
        <begin position="88"/>
        <end position="158"/>
    </location>
</feature>
<feature type="region of interest" description="Disordered" evidence="2">
    <location>
        <begin position="792"/>
        <end position="850"/>
    </location>
</feature>
<feature type="region of interest" description="Disordered" evidence="2">
    <location>
        <begin position="366"/>
        <end position="392"/>
    </location>
</feature>
<feature type="region of interest" description="Disordered" evidence="2">
    <location>
        <begin position="320"/>
        <end position="343"/>
    </location>
</feature>
<dbReference type="EMBL" id="JAGDFM010000252">
    <property type="protein sequence ID" value="KAG7381304.1"/>
    <property type="molecule type" value="Genomic_DNA"/>
</dbReference>
<feature type="compositionally biased region" description="Polar residues" evidence="2">
    <location>
        <begin position="125"/>
        <end position="140"/>
    </location>
</feature>